<keyword evidence="3 11" id="KW-0863">Zinc-finger</keyword>
<feature type="compositionally biased region" description="Low complexity" evidence="12">
    <location>
        <begin position="102"/>
        <end position="113"/>
    </location>
</feature>
<dbReference type="InterPro" id="IPR005123">
    <property type="entry name" value="Oxoglu/Fe-dep_dioxygenase_dom"/>
</dbReference>
<dbReference type="SMART" id="SM00702">
    <property type="entry name" value="P4Hc"/>
    <property type="match status" value="1"/>
</dbReference>
<feature type="domain" description="Fe2OG dioxygenase" evidence="14">
    <location>
        <begin position="334"/>
        <end position="432"/>
    </location>
</feature>
<keyword evidence="8" id="KW-0408">Iron</keyword>
<dbReference type="EC" id="1.14.11.29" evidence="9"/>
<dbReference type="AlphaFoldDB" id="A0A8S4DWW2"/>
<feature type="region of interest" description="Disordered" evidence="12">
    <location>
        <begin position="56"/>
        <end position="114"/>
    </location>
</feature>
<dbReference type="EMBL" id="CAJHNJ030000009">
    <property type="protein sequence ID" value="CAG9105908.1"/>
    <property type="molecule type" value="Genomic_DNA"/>
</dbReference>
<evidence type="ECO:0000256" key="7">
    <source>
        <dbReference type="ARBA" id="ARBA00023002"/>
    </source>
</evidence>
<dbReference type="Proteomes" id="UP000653454">
    <property type="component" value="Unassembled WGS sequence"/>
</dbReference>
<dbReference type="GO" id="GO:0008198">
    <property type="term" value="F:ferrous iron binding"/>
    <property type="evidence" value="ECO:0007669"/>
    <property type="project" value="TreeGrafter"/>
</dbReference>
<organism evidence="15 16">
    <name type="scientific">Plutella xylostella</name>
    <name type="common">Diamondback moth</name>
    <name type="synonym">Plutella maculipennis</name>
    <dbReference type="NCBI Taxonomy" id="51655"/>
    <lineage>
        <taxon>Eukaryota</taxon>
        <taxon>Metazoa</taxon>
        <taxon>Ecdysozoa</taxon>
        <taxon>Arthropoda</taxon>
        <taxon>Hexapoda</taxon>
        <taxon>Insecta</taxon>
        <taxon>Pterygota</taxon>
        <taxon>Neoptera</taxon>
        <taxon>Endopterygota</taxon>
        <taxon>Lepidoptera</taxon>
        <taxon>Glossata</taxon>
        <taxon>Ditrysia</taxon>
        <taxon>Yponomeutoidea</taxon>
        <taxon>Plutellidae</taxon>
        <taxon>Plutella</taxon>
    </lineage>
</organism>
<dbReference type="InterPro" id="IPR051559">
    <property type="entry name" value="HIF_prolyl_hydroxylases"/>
</dbReference>
<proteinExistence type="predicted"/>
<evidence type="ECO:0000256" key="1">
    <source>
        <dbReference type="ARBA" id="ARBA00001961"/>
    </source>
</evidence>
<sequence>MNSGGELARCAVCSAETQKRCSRCLKIYYCSKEHQREDWKRHASECIQKLAKQTSKKGSKASAAAHPVDEPQRKVEETVETSQQNSQNNVLNEGSDNLCKQTSHTNNENTSENVANSTVDHVVGPSNSKGNSVISSVVCTNKDTTKLSAITYEGSSETEIYNDTAQQLSTADFMSPAGNAANVLKSVNRSNKAEMSKVGHRDYPEASLKGTAVMNNCYLDNNDPYHEICLRVIRDMTTYGVCVLDNFLGRDRGLLVRNEVLEMYRSGIFTAGQLVSDPGGTGAQSIRSDRITWMTGREPHCHNIGTLINQVDSIVIRANKMPDNGRMGDYIINTRTKAMVACYPGSGSNYVKHVDNPNKDGRCITAIYYLNLDWDVRRCGGLLRVFPEGTDKVANIEPIFDRMLFFWSDRRNPHEVQPAFDTRYAITLWYFDAQEREEAIRLYQTRGSQPSSSK</sequence>
<dbReference type="InterPro" id="IPR044862">
    <property type="entry name" value="Pro_4_hyd_alph_FE2OG_OXY"/>
</dbReference>
<gene>
    <name evidence="15" type="ORF">PLXY2_LOCUS3489</name>
</gene>
<evidence type="ECO:0000256" key="2">
    <source>
        <dbReference type="ARBA" id="ARBA00022723"/>
    </source>
</evidence>
<keyword evidence="4" id="KW-0862">Zinc</keyword>
<dbReference type="GO" id="GO:0071456">
    <property type="term" value="P:cellular response to hypoxia"/>
    <property type="evidence" value="ECO:0007669"/>
    <property type="project" value="TreeGrafter"/>
</dbReference>
<keyword evidence="6" id="KW-0223">Dioxygenase</keyword>
<keyword evidence="5" id="KW-0847">Vitamin C</keyword>
<comment type="cofactor">
    <cofactor evidence="1">
        <name>L-ascorbate</name>
        <dbReference type="ChEBI" id="CHEBI:38290"/>
    </cofactor>
</comment>
<dbReference type="PROSITE" id="PS01360">
    <property type="entry name" value="ZF_MYND_1"/>
    <property type="match status" value="1"/>
</dbReference>
<dbReference type="GO" id="GO:0160082">
    <property type="term" value="F:hypoxia-inducible factor-proline dioxygenase activity"/>
    <property type="evidence" value="ECO:0007669"/>
    <property type="project" value="UniProtKB-EC"/>
</dbReference>
<evidence type="ECO:0000256" key="6">
    <source>
        <dbReference type="ARBA" id="ARBA00022964"/>
    </source>
</evidence>
<accession>A0A8S4DWW2</accession>
<dbReference type="InterPro" id="IPR006620">
    <property type="entry name" value="Pro_4_hyd_alph"/>
</dbReference>
<feature type="compositionally biased region" description="Polar residues" evidence="12">
    <location>
        <begin position="80"/>
        <end position="101"/>
    </location>
</feature>
<dbReference type="InterPro" id="IPR002893">
    <property type="entry name" value="Znf_MYND"/>
</dbReference>
<dbReference type="GO" id="GO:0008270">
    <property type="term" value="F:zinc ion binding"/>
    <property type="evidence" value="ECO:0007669"/>
    <property type="project" value="UniProtKB-KW"/>
</dbReference>
<evidence type="ECO:0000256" key="9">
    <source>
        <dbReference type="ARBA" id="ARBA00039004"/>
    </source>
</evidence>
<evidence type="ECO:0000256" key="12">
    <source>
        <dbReference type="SAM" id="MobiDB-lite"/>
    </source>
</evidence>
<evidence type="ECO:0000259" key="14">
    <source>
        <dbReference type="PROSITE" id="PS51471"/>
    </source>
</evidence>
<comment type="caution">
    <text evidence="15">The sequence shown here is derived from an EMBL/GenBank/DDBJ whole genome shotgun (WGS) entry which is preliminary data.</text>
</comment>
<dbReference type="SUPFAM" id="SSF144232">
    <property type="entry name" value="HIT/MYND zinc finger-like"/>
    <property type="match status" value="1"/>
</dbReference>
<keyword evidence="16" id="KW-1185">Reference proteome</keyword>
<evidence type="ECO:0000256" key="5">
    <source>
        <dbReference type="ARBA" id="ARBA00022896"/>
    </source>
</evidence>
<feature type="domain" description="MYND-type" evidence="13">
    <location>
        <begin position="10"/>
        <end position="46"/>
    </location>
</feature>
<dbReference type="PANTHER" id="PTHR12907">
    <property type="entry name" value="EGL NINE HOMOLOG-RELATED"/>
    <property type="match status" value="1"/>
</dbReference>
<keyword evidence="2" id="KW-0479">Metal-binding</keyword>
<evidence type="ECO:0000256" key="8">
    <source>
        <dbReference type="ARBA" id="ARBA00023004"/>
    </source>
</evidence>
<evidence type="ECO:0000256" key="3">
    <source>
        <dbReference type="ARBA" id="ARBA00022771"/>
    </source>
</evidence>
<dbReference type="Gene3D" id="2.60.120.620">
    <property type="entry name" value="q2cbj1_9rhob like domain"/>
    <property type="match status" value="1"/>
</dbReference>
<feature type="compositionally biased region" description="Basic and acidic residues" evidence="12">
    <location>
        <begin position="67"/>
        <end position="77"/>
    </location>
</feature>
<dbReference type="GO" id="GO:0031418">
    <property type="term" value="F:L-ascorbic acid binding"/>
    <property type="evidence" value="ECO:0007669"/>
    <property type="project" value="UniProtKB-KW"/>
</dbReference>
<comment type="catalytic activity">
    <reaction evidence="10">
        <text>L-prolyl-[hypoxia-inducible factor alpha subunit] + 2-oxoglutarate + O2 = trans-4-hydroxy-L-prolyl-[hypoxia-inducible factor alpha subunit] + succinate + CO2</text>
        <dbReference type="Rhea" id="RHEA:48400"/>
        <dbReference type="Rhea" id="RHEA-COMP:12093"/>
        <dbReference type="Rhea" id="RHEA-COMP:12094"/>
        <dbReference type="ChEBI" id="CHEBI:15379"/>
        <dbReference type="ChEBI" id="CHEBI:16526"/>
        <dbReference type="ChEBI" id="CHEBI:16810"/>
        <dbReference type="ChEBI" id="CHEBI:30031"/>
        <dbReference type="ChEBI" id="CHEBI:50342"/>
        <dbReference type="ChEBI" id="CHEBI:61965"/>
        <dbReference type="EC" id="1.14.11.29"/>
    </reaction>
</comment>
<dbReference type="Gene3D" id="6.10.140.2220">
    <property type="match status" value="1"/>
</dbReference>
<reference evidence="15" key="1">
    <citation type="submission" date="2020-11" db="EMBL/GenBank/DDBJ databases">
        <authorList>
            <person name="Whiteford S."/>
        </authorList>
    </citation>
    <scope>NUCLEOTIDE SEQUENCE</scope>
</reference>
<keyword evidence="7" id="KW-0560">Oxidoreductase</keyword>
<dbReference type="PANTHER" id="PTHR12907:SF26">
    <property type="entry name" value="HIF PROLYL HYDROXYLASE, ISOFORM C"/>
    <property type="match status" value="1"/>
</dbReference>
<dbReference type="Pfam" id="PF01753">
    <property type="entry name" value="zf-MYND"/>
    <property type="match status" value="1"/>
</dbReference>
<dbReference type="PROSITE" id="PS51471">
    <property type="entry name" value="FE2OG_OXY"/>
    <property type="match status" value="1"/>
</dbReference>
<evidence type="ECO:0000256" key="10">
    <source>
        <dbReference type="ARBA" id="ARBA00049134"/>
    </source>
</evidence>
<evidence type="ECO:0000313" key="15">
    <source>
        <dbReference type="EMBL" id="CAG9105908.1"/>
    </source>
</evidence>
<protein>
    <recommendedName>
        <fullName evidence="9">hypoxia-inducible factor-proline dioxygenase</fullName>
        <ecNumber evidence="9">1.14.11.29</ecNumber>
    </recommendedName>
</protein>
<evidence type="ECO:0000313" key="16">
    <source>
        <dbReference type="Proteomes" id="UP000653454"/>
    </source>
</evidence>
<evidence type="ECO:0000259" key="13">
    <source>
        <dbReference type="PROSITE" id="PS50865"/>
    </source>
</evidence>
<name>A0A8S4DWW2_PLUXY</name>
<dbReference type="PROSITE" id="PS50865">
    <property type="entry name" value="ZF_MYND_2"/>
    <property type="match status" value="1"/>
</dbReference>
<dbReference type="Pfam" id="PF13640">
    <property type="entry name" value="2OG-FeII_Oxy_3"/>
    <property type="match status" value="1"/>
</dbReference>
<evidence type="ECO:0000256" key="4">
    <source>
        <dbReference type="ARBA" id="ARBA00022833"/>
    </source>
</evidence>
<evidence type="ECO:0000256" key="11">
    <source>
        <dbReference type="PROSITE-ProRule" id="PRU00134"/>
    </source>
</evidence>